<feature type="transmembrane region" description="Helical" evidence="2">
    <location>
        <begin position="401"/>
        <end position="423"/>
    </location>
</feature>
<gene>
    <name evidence="5" type="ORF">MUN78_16095</name>
</gene>
<keyword evidence="5" id="KW-0012">Acyltransferase</keyword>
<evidence type="ECO:0000313" key="5">
    <source>
        <dbReference type="EMBL" id="UOQ57153.1"/>
    </source>
</evidence>
<dbReference type="PANTHER" id="PTHR23028">
    <property type="entry name" value="ACETYLTRANSFERASE"/>
    <property type="match status" value="1"/>
</dbReference>
<feature type="region of interest" description="Disordered" evidence="1">
    <location>
        <begin position="1"/>
        <end position="38"/>
    </location>
</feature>
<organism evidence="5 6">
    <name type="scientific">Leucobacter allii</name>
    <dbReference type="NCBI Taxonomy" id="2932247"/>
    <lineage>
        <taxon>Bacteria</taxon>
        <taxon>Bacillati</taxon>
        <taxon>Actinomycetota</taxon>
        <taxon>Actinomycetes</taxon>
        <taxon>Micrococcales</taxon>
        <taxon>Microbacteriaceae</taxon>
        <taxon>Leucobacter</taxon>
    </lineage>
</organism>
<dbReference type="InterPro" id="IPR002656">
    <property type="entry name" value="Acyl_transf_3_dom"/>
</dbReference>
<feature type="transmembrane region" description="Helical" evidence="2">
    <location>
        <begin position="334"/>
        <end position="355"/>
    </location>
</feature>
<feature type="transmembrane region" description="Helical" evidence="2">
    <location>
        <begin position="184"/>
        <end position="202"/>
    </location>
</feature>
<evidence type="ECO:0000256" key="2">
    <source>
        <dbReference type="SAM" id="Phobius"/>
    </source>
</evidence>
<feature type="transmembrane region" description="Helical" evidence="2">
    <location>
        <begin position="361"/>
        <end position="380"/>
    </location>
</feature>
<dbReference type="Proteomes" id="UP000831786">
    <property type="component" value="Chromosome"/>
</dbReference>
<dbReference type="GO" id="GO:0016746">
    <property type="term" value="F:acyltransferase activity"/>
    <property type="evidence" value="ECO:0007669"/>
    <property type="project" value="UniProtKB-KW"/>
</dbReference>
<dbReference type="PANTHER" id="PTHR23028:SF53">
    <property type="entry name" value="ACYL_TRANSF_3 DOMAIN-CONTAINING PROTEIN"/>
    <property type="match status" value="1"/>
</dbReference>
<reference evidence="5 6" key="1">
    <citation type="submission" date="2022-04" db="EMBL/GenBank/DDBJ databases">
        <title>Leucobacter sp. isolated from rhizosphere of garlic.</title>
        <authorList>
            <person name="Won M."/>
            <person name="Lee C.-M."/>
            <person name="Woen H.-Y."/>
            <person name="Kwon S.-W."/>
        </authorList>
    </citation>
    <scope>NUCLEOTIDE SEQUENCE [LARGE SCALE GENOMIC DNA]</scope>
    <source>
        <strain evidence="5 6">H21R-40</strain>
    </source>
</reference>
<feature type="transmembrane region" description="Helical" evidence="2">
    <location>
        <begin position="209"/>
        <end position="231"/>
    </location>
</feature>
<feature type="transmembrane region" description="Helical" evidence="2">
    <location>
        <begin position="48"/>
        <end position="63"/>
    </location>
</feature>
<keyword evidence="2" id="KW-1133">Transmembrane helix</keyword>
<dbReference type="InterPro" id="IPR043968">
    <property type="entry name" value="SGNH"/>
</dbReference>
<dbReference type="InterPro" id="IPR050879">
    <property type="entry name" value="Acyltransferase_3"/>
</dbReference>
<feature type="transmembrane region" description="Helical" evidence="2">
    <location>
        <begin position="296"/>
        <end position="314"/>
    </location>
</feature>
<sequence>MEPIGNADFRAARAAPPRSSDAVSHPSPGRPGADAPAGGHGIRKDIQGLRAIAVALVLVYHLAPDALAGGYIGVDVFFVISGFLITGQLLREVAASGRIDLPRFWARRARRLLPAALLVLAATLLAVWVVAPRGFLPSFLVQVAASAAYAQNWVLAGQSVDYMAAEAQVSPVQHYWSLSVEEQFYIVWPLVAVLAAAIAARLARRFRPVFAIIVGGIAAASLLASVLMTALAPAQAYFATTTRAWEFAAGGLLAWIASASSRPLERIPRAIRVLAAWAGLAGIALAALAFTDATAFPGTAALLPVLATVLVIAAQEPAGRGSPSALLAARPMQWLGDVSYGAYLWHFPLIVLAPFALGRAAGPVGAVGIAALTLLLAWGSKVLVEDPFRTGLSRAWPNGRALAITSAGMAALLGFSLAGVAAADQQVEAERERVVAQLQDPDPCLGASALEPGSGCEPLPEQLPIPEPALADRAPERCLSAQEGDELKVCEYGSPAAEAARTIALVGDSHAEQWLPALAGTAEDRGWRLLVIAKASCPFTEAERDYTTSPDAENERFRADCDAWNDAALDYLEAEPSIDTVITAAKATNRVVPAAGEPWEETAKQAYEERWRALPDSVRRVVAIRDTPQMADGVLTCVSEQGERAADACAVEKDEAIPADPLAEAAEAVGAAPAATSVAAGSAPLDGDRGDGALEGASGSLGAGGPEVDLVDLSDYFVVDDACPPVIGGVLAFRDSHHVSWAYAELLADPLTAQLDRALAS</sequence>
<feature type="transmembrane region" description="Helical" evidence="2">
    <location>
        <begin position="270"/>
        <end position="290"/>
    </location>
</feature>
<feature type="domain" description="Acyltransferase 3" evidence="3">
    <location>
        <begin position="45"/>
        <end position="378"/>
    </location>
</feature>
<dbReference type="RefSeq" id="WP_244727759.1">
    <property type="nucleotide sequence ID" value="NZ_CP095045.1"/>
</dbReference>
<evidence type="ECO:0000313" key="6">
    <source>
        <dbReference type="Proteomes" id="UP000831786"/>
    </source>
</evidence>
<keyword evidence="6" id="KW-1185">Reference proteome</keyword>
<keyword evidence="2" id="KW-0812">Transmembrane</keyword>
<feature type="compositionally biased region" description="Low complexity" evidence="1">
    <location>
        <begin position="7"/>
        <end position="22"/>
    </location>
</feature>
<feature type="transmembrane region" description="Helical" evidence="2">
    <location>
        <begin position="69"/>
        <end position="90"/>
    </location>
</feature>
<protein>
    <submittedName>
        <fullName evidence="5">Acyltransferase</fullName>
    </submittedName>
</protein>
<evidence type="ECO:0000259" key="3">
    <source>
        <dbReference type="Pfam" id="PF01757"/>
    </source>
</evidence>
<evidence type="ECO:0000256" key="1">
    <source>
        <dbReference type="SAM" id="MobiDB-lite"/>
    </source>
</evidence>
<keyword evidence="2" id="KW-0472">Membrane</keyword>
<feature type="transmembrane region" description="Helical" evidence="2">
    <location>
        <begin position="111"/>
        <end position="131"/>
    </location>
</feature>
<feature type="transmembrane region" description="Helical" evidence="2">
    <location>
        <begin position="237"/>
        <end position="258"/>
    </location>
</feature>
<keyword evidence="5" id="KW-0808">Transferase</keyword>
<evidence type="ECO:0000259" key="4">
    <source>
        <dbReference type="Pfam" id="PF19040"/>
    </source>
</evidence>
<dbReference type="EMBL" id="CP095045">
    <property type="protein sequence ID" value="UOQ57153.1"/>
    <property type="molecule type" value="Genomic_DNA"/>
</dbReference>
<feature type="domain" description="SGNH" evidence="4">
    <location>
        <begin position="477"/>
        <end position="653"/>
    </location>
</feature>
<dbReference type="Pfam" id="PF19040">
    <property type="entry name" value="SGNH"/>
    <property type="match status" value="1"/>
</dbReference>
<accession>A0ABY4FLJ8</accession>
<name>A0ABY4FLJ8_9MICO</name>
<proteinExistence type="predicted"/>
<dbReference type="Pfam" id="PF01757">
    <property type="entry name" value="Acyl_transf_3"/>
    <property type="match status" value="1"/>
</dbReference>
<feature type="region of interest" description="Disordered" evidence="1">
    <location>
        <begin position="682"/>
        <end position="701"/>
    </location>
</feature>